<dbReference type="Proteomes" id="UP000243688">
    <property type="component" value="Unassembled WGS sequence"/>
</dbReference>
<dbReference type="InterPro" id="IPR013249">
    <property type="entry name" value="RNA_pol_sigma70_r4_t2"/>
</dbReference>
<organism evidence="8 9">
    <name type="scientific">Candidatus Reconcilbacillus cellulovorans</name>
    <dbReference type="NCBI Taxonomy" id="1906605"/>
    <lineage>
        <taxon>Bacteria</taxon>
        <taxon>Bacillati</taxon>
        <taxon>Bacillota</taxon>
        <taxon>Bacilli</taxon>
        <taxon>Bacillales</taxon>
        <taxon>Paenibacillaceae</taxon>
        <taxon>Candidatus Reconcilbacillus</taxon>
    </lineage>
</organism>
<dbReference type="Gene3D" id="1.10.10.10">
    <property type="entry name" value="Winged helix-like DNA-binding domain superfamily/Winged helix DNA-binding domain"/>
    <property type="match status" value="1"/>
</dbReference>
<dbReference type="Pfam" id="PF08281">
    <property type="entry name" value="Sigma70_r4_2"/>
    <property type="match status" value="1"/>
</dbReference>
<dbReference type="EMBL" id="MOXJ01000002">
    <property type="protein sequence ID" value="PDO11473.1"/>
    <property type="molecule type" value="Genomic_DNA"/>
</dbReference>
<reference evidence="8 9" key="1">
    <citation type="submission" date="2016-12" db="EMBL/GenBank/DDBJ databases">
        <title>Candidatus Reconcilibacillus cellulovorans genome.</title>
        <authorList>
            <person name="Kolinko S."/>
            <person name="Wu Y.-W."/>
            <person name="Tachea F."/>
            <person name="Denzel E."/>
            <person name="Hiras J."/>
            <person name="Baecker N."/>
            <person name="Chan L.J."/>
            <person name="Eichorst S.A."/>
            <person name="Frey D."/>
            <person name="Adams P.D."/>
            <person name="Pray T."/>
            <person name="Tanjore D."/>
            <person name="Petzold C.J."/>
            <person name="Gladden J.M."/>
            <person name="Simmons B.A."/>
            <person name="Singer S.W."/>
        </authorList>
    </citation>
    <scope>NUCLEOTIDE SEQUENCE [LARGE SCALE GENOMIC DNA]</scope>
    <source>
        <strain evidence="8">JTherm</strain>
    </source>
</reference>
<dbReference type="InterPro" id="IPR007627">
    <property type="entry name" value="RNA_pol_sigma70_r2"/>
</dbReference>
<protein>
    <recommendedName>
        <fullName evidence="10">RNA polymerase subunit sigma-70</fullName>
    </recommendedName>
</protein>
<evidence type="ECO:0000256" key="1">
    <source>
        <dbReference type="ARBA" id="ARBA00010641"/>
    </source>
</evidence>
<dbReference type="SUPFAM" id="SSF88659">
    <property type="entry name" value="Sigma3 and sigma4 domains of RNA polymerase sigma factors"/>
    <property type="match status" value="1"/>
</dbReference>
<proteinExistence type="inferred from homology"/>
<evidence type="ECO:0000259" key="6">
    <source>
        <dbReference type="Pfam" id="PF04542"/>
    </source>
</evidence>
<evidence type="ECO:0000313" key="8">
    <source>
        <dbReference type="EMBL" id="PDO11473.1"/>
    </source>
</evidence>
<dbReference type="GO" id="GO:0003677">
    <property type="term" value="F:DNA binding"/>
    <property type="evidence" value="ECO:0007669"/>
    <property type="project" value="UniProtKB-KW"/>
</dbReference>
<dbReference type="AlphaFoldDB" id="A0A2A6E3C9"/>
<name>A0A2A6E3C9_9BACL</name>
<evidence type="ECO:0000259" key="7">
    <source>
        <dbReference type="Pfam" id="PF08281"/>
    </source>
</evidence>
<feature type="domain" description="RNA polymerase sigma factor 70 region 4 type 2" evidence="7">
    <location>
        <begin position="120"/>
        <end position="170"/>
    </location>
</feature>
<evidence type="ECO:0000256" key="4">
    <source>
        <dbReference type="ARBA" id="ARBA00023125"/>
    </source>
</evidence>
<dbReference type="GO" id="GO:0016987">
    <property type="term" value="F:sigma factor activity"/>
    <property type="evidence" value="ECO:0007669"/>
    <property type="project" value="UniProtKB-KW"/>
</dbReference>
<feature type="domain" description="RNA polymerase sigma-70 region 2" evidence="6">
    <location>
        <begin position="22"/>
        <end position="89"/>
    </location>
</feature>
<keyword evidence="4" id="KW-0238">DNA-binding</keyword>
<evidence type="ECO:0000256" key="5">
    <source>
        <dbReference type="ARBA" id="ARBA00023163"/>
    </source>
</evidence>
<keyword evidence="5" id="KW-0804">Transcription</keyword>
<evidence type="ECO:0000256" key="2">
    <source>
        <dbReference type="ARBA" id="ARBA00023015"/>
    </source>
</evidence>
<evidence type="ECO:0000256" key="3">
    <source>
        <dbReference type="ARBA" id="ARBA00023082"/>
    </source>
</evidence>
<sequence length="193" mass="22262">METERGTPFSDLLGRCSDVDGLFAELYRQMYRVAYAMVRNDADAMDIVQESWLKILQKTDSLRDERKLIQWAKAIATNTGINLMKQKYRRNTTSLEHINAGEWVRSDEDLEELLLIRTMIVEGMDLLPEDLHKVLIYKFFHGMKDRDIAERLGLPVGTVKAKIHRAKERLRDHLSALSPEADRFSDEEGPASP</sequence>
<gene>
    <name evidence="8" type="ORF">BLM47_01670</name>
</gene>
<dbReference type="Gene3D" id="1.10.1740.10">
    <property type="match status" value="1"/>
</dbReference>
<dbReference type="CDD" id="cd06171">
    <property type="entry name" value="Sigma70_r4"/>
    <property type="match status" value="1"/>
</dbReference>
<dbReference type="SUPFAM" id="SSF88946">
    <property type="entry name" value="Sigma2 domain of RNA polymerase sigma factors"/>
    <property type="match status" value="1"/>
</dbReference>
<dbReference type="Pfam" id="PF04542">
    <property type="entry name" value="Sigma70_r2"/>
    <property type="match status" value="1"/>
</dbReference>
<dbReference type="InterPro" id="IPR013325">
    <property type="entry name" value="RNA_pol_sigma_r2"/>
</dbReference>
<evidence type="ECO:0000313" key="9">
    <source>
        <dbReference type="Proteomes" id="UP000243688"/>
    </source>
</evidence>
<dbReference type="InterPro" id="IPR039425">
    <property type="entry name" value="RNA_pol_sigma-70-like"/>
</dbReference>
<evidence type="ECO:0008006" key="10">
    <source>
        <dbReference type="Google" id="ProtNLM"/>
    </source>
</evidence>
<comment type="caution">
    <text evidence="8">The sequence shown here is derived from an EMBL/GenBank/DDBJ whole genome shotgun (WGS) entry which is preliminary data.</text>
</comment>
<dbReference type="NCBIfam" id="TIGR02937">
    <property type="entry name" value="sigma70-ECF"/>
    <property type="match status" value="1"/>
</dbReference>
<comment type="similarity">
    <text evidence="1">Belongs to the sigma-70 factor family. ECF subfamily.</text>
</comment>
<accession>A0A2A6E3C9</accession>
<dbReference type="PANTHER" id="PTHR43133:SF8">
    <property type="entry name" value="RNA POLYMERASE SIGMA FACTOR HI_1459-RELATED"/>
    <property type="match status" value="1"/>
</dbReference>
<dbReference type="InterPro" id="IPR036388">
    <property type="entry name" value="WH-like_DNA-bd_sf"/>
</dbReference>
<keyword evidence="3" id="KW-0731">Sigma factor</keyword>
<dbReference type="InterPro" id="IPR013324">
    <property type="entry name" value="RNA_pol_sigma_r3/r4-like"/>
</dbReference>
<dbReference type="PANTHER" id="PTHR43133">
    <property type="entry name" value="RNA POLYMERASE ECF-TYPE SIGMA FACTO"/>
    <property type="match status" value="1"/>
</dbReference>
<keyword evidence="2" id="KW-0805">Transcription regulation</keyword>
<dbReference type="InterPro" id="IPR014284">
    <property type="entry name" value="RNA_pol_sigma-70_dom"/>
</dbReference>
<dbReference type="GO" id="GO:0006352">
    <property type="term" value="P:DNA-templated transcription initiation"/>
    <property type="evidence" value="ECO:0007669"/>
    <property type="project" value="InterPro"/>
</dbReference>